<reference evidence="4" key="1">
    <citation type="journal article" date="2015" name="Nat. Plants">
        <title>Genome expansion of Arabis alpina linked with retrotransposition and reduced symmetric DNA methylation.</title>
        <authorList>
            <person name="Willing E.M."/>
            <person name="Rawat V."/>
            <person name="Mandakova T."/>
            <person name="Maumus F."/>
            <person name="James G.V."/>
            <person name="Nordstroem K.J."/>
            <person name="Becker C."/>
            <person name="Warthmann N."/>
            <person name="Chica C."/>
            <person name="Szarzynska B."/>
            <person name="Zytnicki M."/>
            <person name="Albani M.C."/>
            <person name="Kiefer C."/>
            <person name="Bergonzi S."/>
            <person name="Castaings L."/>
            <person name="Mateos J.L."/>
            <person name="Berns M.C."/>
            <person name="Bujdoso N."/>
            <person name="Piofczyk T."/>
            <person name="de Lorenzo L."/>
            <person name="Barrero-Sicilia C."/>
            <person name="Mateos I."/>
            <person name="Piednoel M."/>
            <person name="Hagmann J."/>
            <person name="Chen-Min-Tao R."/>
            <person name="Iglesias-Fernandez R."/>
            <person name="Schuster S.C."/>
            <person name="Alonso-Blanco C."/>
            <person name="Roudier F."/>
            <person name="Carbonero P."/>
            <person name="Paz-Ares J."/>
            <person name="Davis S.J."/>
            <person name="Pecinka A."/>
            <person name="Quesneville H."/>
            <person name="Colot V."/>
            <person name="Lysak M.A."/>
            <person name="Weigel D."/>
            <person name="Coupland G."/>
            <person name="Schneeberger K."/>
        </authorList>
    </citation>
    <scope>NUCLEOTIDE SEQUENCE [LARGE SCALE GENOMIC DNA]</scope>
    <source>
        <strain evidence="4">cv. Pajares</strain>
    </source>
</reference>
<accession>A0A087GUN4</accession>
<dbReference type="Gene3D" id="1.25.10.10">
    <property type="entry name" value="Leucine-rich Repeat Variant"/>
    <property type="match status" value="3"/>
</dbReference>
<evidence type="ECO:0000256" key="1">
    <source>
        <dbReference type="ARBA" id="ARBA00022737"/>
    </source>
</evidence>
<dbReference type="eggNOG" id="ENOG502QTDN">
    <property type="taxonomic scope" value="Eukaryota"/>
</dbReference>
<dbReference type="OMA" id="CKRQSVL"/>
<dbReference type="Proteomes" id="UP000029120">
    <property type="component" value="Chromosome 5"/>
</dbReference>
<gene>
    <name evidence="3" type="ordered locus">AALP_Aa5g033000</name>
</gene>
<dbReference type="Pfam" id="PF00514">
    <property type="entry name" value="Arm"/>
    <property type="match status" value="1"/>
</dbReference>
<proteinExistence type="predicted"/>
<dbReference type="InterPro" id="IPR036537">
    <property type="entry name" value="Adaptor_Cbl_N_dom_sf"/>
</dbReference>
<evidence type="ECO:0000313" key="3">
    <source>
        <dbReference type="EMBL" id="KFK33586.1"/>
    </source>
</evidence>
<dbReference type="InterPro" id="IPR011989">
    <property type="entry name" value="ARM-like"/>
</dbReference>
<dbReference type="Pfam" id="PF25055">
    <property type="entry name" value="DUF7792"/>
    <property type="match status" value="1"/>
</dbReference>
<dbReference type="AlphaFoldDB" id="A0A087GUN4"/>
<dbReference type="InterPro" id="IPR056694">
    <property type="entry name" value="DUF7792"/>
</dbReference>
<keyword evidence="1" id="KW-0677">Repeat</keyword>
<protein>
    <recommendedName>
        <fullName evidence="2">DUF7792 domain-containing protein</fullName>
    </recommendedName>
</protein>
<dbReference type="OrthoDB" id="1683831at2759"/>
<dbReference type="Gene3D" id="1.20.930.20">
    <property type="entry name" value="Adaptor protein Cbl, N-terminal domain"/>
    <property type="match status" value="1"/>
</dbReference>
<sequence>MEEEIKIGDELSTSLLTAERLRNSVDESKSFKTECFEVGKQVDRLTQMLKTLIRLITTSQQVYERPIRRVIIDVKKNLQRGLTLVRKCRRHNVIRRVCTIINAGDFRKVINLLESSNGDLKWLLSVFDGDGDGGIEISLPPIATNDPILPWVWSLVASIHMGKLVDKIEAANQLGSLAGDNDRNKKIIVDEGGVSPLLKLLKESSSVEAQIAAAMGLVLLACDEDKVRCIVNQLGVPVIVQVLGDSMVSVQIKVATLVARMAEFDSVAQDEFARMSVIKPLVTLLSLDVFVDDVHLSKHSSIHSLVQMNKDSSLKMYKSSKSNVYRDIGGSRAGNFKKERDNENPEVKHELKVNCAEALWMLARGNVANSRRITETKGLLTLAKIVEKEVGELQYNCLMTLMEITAAAESNADLRRAAFKTNSPAAKAVIDQMLWIIKEVDSPILKIPAIQSIGSLARTFPARETRMIQPLVEKLGSSNQEVAITAVISLQKFVCPENFLCVEHSKNIIEYGAIQLLMKLIRKFEQQVQLQCLALLCYLSMNASNHEQLEQAKVLTVLEGAERLASLQNPELRELVTKAIYQLSLYNAGSHSQMLSYGVGP</sequence>
<keyword evidence="4" id="KW-1185">Reference proteome</keyword>
<dbReference type="PANTHER" id="PTHR46168">
    <property type="entry name" value="ARMADILLO REPEAT ONLY 4"/>
    <property type="match status" value="1"/>
</dbReference>
<dbReference type="PANTHER" id="PTHR46168:SF1">
    <property type="entry name" value="ARMADILLO REPEAT ONLY 4"/>
    <property type="match status" value="1"/>
</dbReference>
<evidence type="ECO:0000259" key="2">
    <source>
        <dbReference type="Pfam" id="PF25055"/>
    </source>
</evidence>
<organism evidence="3 4">
    <name type="scientific">Arabis alpina</name>
    <name type="common">Alpine rock-cress</name>
    <dbReference type="NCBI Taxonomy" id="50452"/>
    <lineage>
        <taxon>Eukaryota</taxon>
        <taxon>Viridiplantae</taxon>
        <taxon>Streptophyta</taxon>
        <taxon>Embryophyta</taxon>
        <taxon>Tracheophyta</taxon>
        <taxon>Spermatophyta</taxon>
        <taxon>Magnoliopsida</taxon>
        <taxon>eudicotyledons</taxon>
        <taxon>Gunneridae</taxon>
        <taxon>Pentapetalae</taxon>
        <taxon>rosids</taxon>
        <taxon>malvids</taxon>
        <taxon>Brassicales</taxon>
        <taxon>Brassicaceae</taxon>
        <taxon>Arabideae</taxon>
        <taxon>Arabis</taxon>
    </lineage>
</organism>
<name>A0A087GUN4_ARAAL</name>
<dbReference type="SMART" id="SM00185">
    <property type="entry name" value="ARM"/>
    <property type="match status" value="3"/>
</dbReference>
<dbReference type="InterPro" id="IPR016024">
    <property type="entry name" value="ARM-type_fold"/>
</dbReference>
<dbReference type="SUPFAM" id="SSF48371">
    <property type="entry name" value="ARM repeat"/>
    <property type="match status" value="1"/>
</dbReference>
<feature type="domain" description="DUF7792" evidence="2">
    <location>
        <begin position="9"/>
        <end position="128"/>
    </location>
</feature>
<dbReference type="EMBL" id="CM002873">
    <property type="protein sequence ID" value="KFK33586.1"/>
    <property type="molecule type" value="Genomic_DNA"/>
</dbReference>
<dbReference type="InterPro" id="IPR000225">
    <property type="entry name" value="Armadillo"/>
</dbReference>
<dbReference type="Gramene" id="KFK33586">
    <property type="protein sequence ID" value="KFK33586"/>
    <property type="gene ID" value="AALP_AA5G033000"/>
</dbReference>
<dbReference type="GO" id="GO:0007166">
    <property type="term" value="P:cell surface receptor signaling pathway"/>
    <property type="evidence" value="ECO:0007669"/>
    <property type="project" value="InterPro"/>
</dbReference>
<evidence type="ECO:0000313" key="4">
    <source>
        <dbReference type="Proteomes" id="UP000029120"/>
    </source>
</evidence>